<proteinExistence type="predicted"/>
<sequence length="169" mass="18754">MLVIHLIATCEPSIGLDILVPLLVLLTSGPSTFLGFRISMTGILPNAGQLRFQCAYKLPPALAPTGQTLRTRNVHNCVAEKFNEDSVNTTLDCRNNTPRTATQDVGLPLKSLYSILQDEFEELVFSEPYCIEVGPLLLFLRKKVIRERLSNAEKPDKEKIGKEKTGKSI</sequence>
<reference evidence="1" key="1">
    <citation type="journal article" date="2019" name="Environ. Microbiol.">
        <title>Fungal ecological strategies reflected in gene transcription - a case study of two litter decomposers.</title>
        <authorList>
            <person name="Barbi F."/>
            <person name="Kohler A."/>
            <person name="Barry K."/>
            <person name="Baskaran P."/>
            <person name="Daum C."/>
            <person name="Fauchery L."/>
            <person name="Ihrmark K."/>
            <person name="Kuo A."/>
            <person name="LaButti K."/>
            <person name="Lipzen A."/>
            <person name="Morin E."/>
            <person name="Grigoriev I.V."/>
            <person name="Henrissat B."/>
            <person name="Lindahl B."/>
            <person name="Martin F."/>
        </authorList>
    </citation>
    <scope>NUCLEOTIDE SEQUENCE</scope>
    <source>
        <strain evidence="1">JB14</strain>
    </source>
</reference>
<gene>
    <name evidence="1" type="ORF">BT96DRAFT_939259</name>
</gene>
<protein>
    <submittedName>
        <fullName evidence="1">Uncharacterized protein</fullName>
    </submittedName>
</protein>
<organism evidence="1 2">
    <name type="scientific">Gymnopus androsaceus JB14</name>
    <dbReference type="NCBI Taxonomy" id="1447944"/>
    <lineage>
        <taxon>Eukaryota</taxon>
        <taxon>Fungi</taxon>
        <taxon>Dikarya</taxon>
        <taxon>Basidiomycota</taxon>
        <taxon>Agaricomycotina</taxon>
        <taxon>Agaricomycetes</taxon>
        <taxon>Agaricomycetidae</taxon>
        <taxon>Agaricales</taxon>
        <taxon>Marasmiineae</taxon>
        <taxon>Omphalotaceae</taxon>
        <taxon>Gymnopus</taxon>
    </lineage>
</organism>
<dbReference type="AlphaFoldDB" id="A0A6A4HRX3"/>
<name>A0A6A4HRX3_9AGAR</name>
<keyword evidence="2" id="KW-1185">Reference proteome</keyword>
<evidence type="ECO:0000313" key="2">
    <source>
        <dbReference type="Proteomes" id="UP000799118"/>
    </source>
</evidence>
<dbReference type="OrthoDB" id="3025853at2759"/>
<dbReference type="EMBL" id="ML769466">
    <property type="protein sequence ID" value="KAE9399717.1"/>
    <property type="molecule type" value="Genomic_DNA"/>
</dbReference>
<dbReference type="Proteomes" id="UP000799118">
    <property type="component" value="Unassembled WGS sequence"/>
</dbReference>
<accession>A0A6A4HRX3</accession>
<evidence type="ECO:0000313" key="1">
    <source>
        <dbReference type="EMBL" id="KAE9399717.1"/>
    </source>
</evidence>